<keyword evidence="6" id="KW-1185">Reference proteome</keyword>
<dbReference type="SUPFAM" id="SSF56349">
    <property type="entry name" value="DNA breaking-rejoining enzymes"/>
    <property type="match status" value="1"/>
</dbReference>
<feature type="domain" description="Tyr recombinase" evidence="4">
    <location>
        <begin position="204"/>
        <end position="391"/>
    </location>
</feature>
<reference evidence="6" key="1">
    <citation type="journal article" date="2019" name="Int. J. Syst. Evol. Microbiol.">
        <title>The Global Catalogue of Microorganisms (GCM) 10K type strain sequencing project: providing services to taxonomists for standard genome sequencing and annotation.</title>
        <authorList>
            <consortium name="The Broad Institute Genomics Platform"/>
            <consortium name="The Broad Institute Genome Sequencing Center for Infectious Disease"/>
            <person name="Wu L."/>
            <person name="Ma J."/>
        </authorList>
    </citation>
    <scope>NUCLEOTIDE SEQUENCE [LARGE SCALE GENOMIC DNA]</scope>
    <source>
        <strain evidence="6">CGMCC 4.7330</strain>
    </source>
</reference>
<dbReference type="PANTHER" id="PTHR30349">
    <property type="entry name" value="PHAGE INTEGRASE-RELATED"/>
    <property type="match status" value="1"/>
</dbReference>
<gene>
    <name evidence="5" type="ORF">ACFO0B_14075</name>
</gene>
<dbReference type="InterPro" id="IPR002104">
    <property type="entry name" value="Integrase_catalytic"/>
</dbReference>
<evidence type="ECO:0000256" key="3">
    <source>
        <dbReference type="ARBA" id="ARBA00023172"/>
    </source>
</evidence>
<comment type="caution">
    <text evidence="5">The sequence shown here is derived from an EMBL/GenBank/DDBJ whole genome shotgun (WGS) entry which is preliminary data.</text>
</comment>
<accession>A0ABV8DTH7</accession>
<dbReference type="PROSITE" id="PS51898">
    <property type="entry name" value="TYR_RECOMBINASE"/>
    <property type="match status" value="1"/>
</dbReference>
<name>A0ABV8DTH7_9NOCA</name>
<comment type="similarity">
    <text evidence="1">Belongs to the 'phage' integrase family.</text>
</comment>
<evidence type="ECO:0000259" key="4">
    <source>
        <dbReference type="PROSITE" id="PS51898"/>
    </source>
</evidence>
<dbReference type="PANTHER" id="PTHR30349:SF64">
    <property type="entry name" value="PROPHAGE INTEGRASE INTD-RELATED"/>
    <property type="match status" value="1"/>
</dbReference>
<dbReference type="Gene3D" id="1.10.443.10">
    <property type="entry name" value="Intergrase catalytic core"/>
    <property type="match status" value="1"/>
</dbReference>
<dbReference type="InterPro" id="IPR011010">
    <property type="entry name" value="DNA_brk_join_enz"/>
</dbReference>
<keyword evidence="2" id="KW-0238">DNA-binding</keyword>
<dbReference type="InterPro" id="IPR050090">
    <property type="entry name" value="Tyrosine_recombinase_XerCD"/>
</dbReference>
<keyword evidence="3" id="KW-0233">DNA recombination</keyword>
<dbReference type="Pfam" id="PF26003">
    <property type="entry name" value="Integrase_N_phage"/>
    <property type="match status" value="1"/>
</dbReference>
<dbReference type="Proteomes" id="UP001595696">
    <property type="component" value="Unassembled WGS sequence"/>
</dbReference>
<evidence type="ECO:0000256" key="1">
    <source>
        <dbReference type="ARBA" id="ARBA00008857"/>
    </source>
</evidence>
<protein>
    <submittedName>
        <fullName evidence="5">Tyrosine-type recombinase/integrase</fullName>
    </submittedName>
</protein>
<dbReference type="InterPro" id="IPR010998">
    <property type="entry name" value="Integrase_recombinase_N"/>
</dbReference>
<evidence type="ECO:0000313" key="6">
    <source>
        <dbReference type="Proteomes" id="UP001595696"/>
    </source>
</evidence>
<dbReference type="CDD" id="cd00397">
    <property type="entry name" value="DNA_BRE_C"/>
    <property type="match status" value="1"/>
</dbReference>
<dbReference type="RefSeq" id="WP_378612853.1">
    <property type="nucleotide sequence ID" value="NZ_JBHSAX010000013.1"/>
</dbReference>
<proteinExistence type="inferred from homology"/>
<dbReference type="InterPro" id="IPR058717">
    <property type="entry name" value="Phage_L5_Integrase_N"/>
</dbReference>
<dbReference type="EMBL" id="JBHSAX010000013">
    <property type="protein sequence ID" value="MFC3963119.1"/>
    <property type="molecule type" value="Genomic_DNA"/>
</dbReference>
<organism evidence="5 6">
    <name type="scientific">Nocardia jiangsuensis</name>
    <dbReference type="NCBI Taxonomy" id="1691563"/>
    <lineage>
        <taxon>Bacteria</taxon>
        <taxon>Bacillati</taxon>
        <taxon>Actinomycetota</taxon>
        <taxon>Actinomycetes</taxon>
        <taxon>Mycobacteriales</taxon>
        <taxon>Nocardiaceae</taxon>
        <taxon>Nocardia</taxon>
    </lineage>
</organism>
<sequence>MTTSKPKARARRAFGRLRRLPSGRYQAAYQGPDLQLHNAPATFDAKDRAEGWLSAERRLIDLDIWTSPAERAAQAAAEAEKIVLFADYAAKVVATRVSRRGKPLARRTLDSYTQLLRDHINPTFGNQPVPDITPEMVRIWYSNVERIRPRGRKSKADPADTEVPTTRARAYEVLRMVLNVAVEDELITHNPCRIKGATAVEPAHDTTVLTPGEIAALAAAMPPELSTSVLLAAWCGLRPSETYELRRRNFTPDCSVLTVAKAATYREKTIVIDRPKAGSTGDVVIPDHIRPALRLHLQRHVHSSPDALLFPDPDTGATMREWVYRRIFNKACTQIGRPGFRIVEQRHTGGTVAAQAGGTLPEVMERLRHKTPQAAMRYQKVAAGRAQTLASNISRLAKKADLMEAELPNPDRP</sequence>
<dbReference type="InterPro" id="IPR013762">
    <property type="entry name" value="Integrase-like_cat_sf"/>
</dbReference>
<dbReference type="Gene3D" id="1.10.150.130">
    <property type="match status" value="1"/>
</dbReference>
<evidence type="ECO:0000256" key="2">
    <source>
        <dbReference type="ARBA" id="ARBA00023125"/>
    </source>
</evidence>
<evidence type="ECO:0000313" key="5">
    <source>
        <dbReference type="EMBL" id="MFC3963119.1"/>
    </source>
</evidence>